<gene>
    <name evidence="1" type="ORF">GCU69_23860</name>
</gene>
<comment type="caution">
    <text evidence="1">The sequence shown here is derived from an EMBL/GenBank/DDBJ whole genome shotgun (WGS) entry which is preliminary data.</text>
</comment>
<organism evidence="1 2">
    <name type="scientific">Streptomyces lycii</name>
    <dbReference type="NCBI Taxonomy" id="2654337"/>
    <lineage>
        <taxon>Bacteria</taxon>
        <taxon>Bacillati</taxon>
        <taxon>Actinomycetota</taxon>
        <taxon>Actinomycetes</taxon>
        <taxon>Kitasatosporales</taxon>
        <taxon>Streptomycetaceae</taxon>
        <taxon>Streptomyces</taxon>
    </lineage>
</organism>
<dbReference type="EMBL" id="WHPN01000354">
    <property type="protein sequence ID" value="KAF4406661.1"/>
    <property type="molecule type" value="Genomic_DNA"/>
</dbReference>
<dbReference type="Proteomes" id="UP000621266">
    <property type="component" value="Unassembled WGS sequence"/>
</dbReference>
<proteinExistence type="predicted"/>
<reference evidence="1 2" key="1">
    <citation type="submission" date="2019-10" db="EMBL/GenBank/DDBJ databases">
        <title>Streptomyces tenebrisbrunneis sp.nov., an endogenous actinomycete isolated from of Lycium ruthenicum.</title>
        <authorList>
            <person name="Ma L."/>
        </authorList>
    </citation>
    <scope>NUCLEOTIDE SEQUENCE [LARGE SCALE GENOMIC DNA]</scope>
    <source>
        <strain evidence="1 2">TRM 66187</strain>
    </source>
</reference>
<sequence>MATPVPRLEPLSTRDLLSHSEHTGVVATVTQNNPGMTRDMAERVVDQALAFVATAACHPTARIAPSRVVDEGWHALILHTALYGGLCRRLGGFVHHFPERPDPQRYDPDVITRTTGLIERCGYRVDHELWGRPDAQAAAVAAECQHSPNCGPIEPSPQPQCLPSVDLTA</sequence>
<protein>
    <submittedName>
        <fullName evidence="1">Uncharacterized protein</fullName>
    </submittedName>
</protein>
<evidence type="ECO:0000313" key="2">
    <source>
        <dbReference type="Proteomes" id="UP000621266"/>
    </source>
</evidence>
<dbReference type="RefSeq" id="WP_156207108.1">
    <property type="nucleotide sequence ID" value="NZ_WHPN01000354.1"/>
</dbReference>
<evidence type="ECO:0000313" key="1">
    <source>
        <dbReference type="EMBL" id="KAF4406661.1"/>
    </source>
</evidence>
<name>A0ABQ7FCD8_9ACTN</name>
<keyword evidence="2" id="KW-1185">Reference proteome</keyword>
<accession>A0ABQ7FCD8</accession>